<accession>A0ABR1U1K6</accession>
<reference evidence="1 2" key="1">
    <citation type="submission" date="2023-01" db="EMBL/GenBank/DDBJ databases">
        <title>Analysis of 21 Apiospora genomes using comparative genomics revels a genus with tremendous synthesis potential of carbohydrate active enzymes and secondary metabolites.</title>
        <authorList>
            <person name="Sorensen T."/>
        </authorList>
    </citation>
    <scope>NUCLEOTIDE SEQUENCE [LARGE SCALE GENOMIC DNA]</scope>
    <source>
        <strain evidence="1 2">CBS 33761</strain>
    </source>
</reference>
<evidence type="ECO:0000313" key="1">
    <source>
        <dbReference type="EMBL" id="KAK8051843.1"/>
    </source>
</evidence>
<dbReference type="Proteomes" id="UP001444661">
    <property type="component" value="Unassembled WGS sequence"/>
</dbReference>
<protein>
    <submittedName>
        <fullName evidence="1">Uncharacterized protein</fullName>
    </submittedName>
</protein>
<comment type="caution">
    <text evidence="1">The sequence shown here is derived from an EMBL/GenBank/DDBJ whole genome shotgun (WGS) entry which is preliminary data.</text>
</comment>
<proteinExistence type="predicted"/>
<gene>
    <name evidence="1" type="ORF">PG993_003228</name>
</gene>
<keyword evidence="2" id="KW-1185">Reference proteome</keyword>
<sequence>MSSAKMPQISYVFEESEVTIKLTDWVKRIIDTPHAYGKCYIRRFTHAKNLASIVLHEYLNVIVEDEESNMWTRLIVERSNPNDQVIAGKWGASEGYKDSLPGEHSFYALSDWSSSSSSSSSKTHVV</sequence>
<organism evidence="1 2">
    <name type="scientific">Apiospora rasikravindrae</name>
    <dbReference type="NCBI Taxonomy" id="990691"/>
    <lineage>
        <taxon>Eukaryota</taxon>
        <taxon>Fungi</taxon>
        <taxon>Dikarya</taxon>
        <taxon>Ascomycota</taxon>
        <taxon>Pezizomycotina</taxon>
        <taxon>Sordariomycetes</taxon>
        <taxon>Xylariomycetidae</taxon>
        <taxon>Amphisphaeriales</taxon>
        <taxon>Apiosporaceae</taxon>
        <taxon>Apiospora</taxon>
    </lineage>
</organism>
<name>A0ABR1U1K6_9PEZI</name>
<dbReference type="EMBL" id="JAQQWK010000002">
    <property type="protein sequence ID" value="KAK8051843.1"/>
    <property type="molecule type" value="Genomic_DNA"/>
</dbReference>
<evidence type="ECO:0000313" key="2">
    <source>
        <dbReference type="Proteomes" id="UP001444661"/>
    </source>
</evidence>